<comment type="caution">
    <text evidence="3">The sequence shown here is derived from an EMBL/GenBank/DDBJ whole genome shotgun (WGS) entry which is preliminary data.</text>
</comment>
<dbReference type="SMART" id="SM00912">
    <property type="entry name" value="Haemagg_act"/>
    <property type="match status" value="1"/>
</dbReference>
<dbReference type="Gene3D" id="2.160.20.10">
    <property type="entry name" value="Single-stranded right-handed beta-helix, Pectin lyase-like"/>
    <property type="match status" value="1"/>
</dbReference>
<protein>
    <submittedName>
        <fullName evidence="3">Hemagglutinin repeat-containing protein</fullName>
    </submittedName>
</protein>
<feature type="compositionally biased region" description="Polar residues" evidence="1">
    <location>
        <begin position="3382"/>
        <end position="3393"/>
    </location>
</feature>
<dbReference type="Proteomes" id="UP000811255">
    <property type="component" value="Unassembled WGS sequence"/>
</dbReference>
<evidence type="ECO:0000313" key="3">
    <source>
        <dbReference type="EMBL" id="MBT2134746.1"/>
    </source>
</evidence>
<evidence type="ECO:0000256" key="1">
    <source>
        <dbReference type="SAM" id="MobiDB-lite"/>
    </source>
</evidence>
<proteinExistence type="predicted"/>
<feature type="compositionally biased region" description="Low complexity" evidence="1">
    <location>
        <begin position="2874"/>
        <end position="2887"/>
    </location>
</feature>
<feature type="region of interest" description="Disordered" evidence="1">
    <location>
        <begin position="2396"/>
        <end position="2415"/>
    </location>
</feature>
<dbReference type="InterPro" id="IPR011050">
    <property type="entry name" value="Pectin_lyase_fold/virulence"/>
</dbReference>
<dbReference type="InterPro" id="IPR010069">
    <property type="entry name" value="CdiA_FHA1_rpt"/>
</dbReference>
<dbReference type="Pfam" id="PF13332">
    <property type="entry name" value="Fil_haemagg_2"/>
    <property type="match status" value="5"/>
</dbReference>
<feature type="region of interest" description="Disordered" evidence="1">
    <location>
        <begin position="3357"/>
        <end position="3396"/>
    </location>
</feature>
<feature type="compositionally biased region" description="Basic and acidic residues" evidence="1">
    <location>
        <begin position="2860"/>
        <end position="2871"/>
    </location>
</feature>
<dbReference type="NCBIfam" id="TIGR01731">
    <property type="entry name" value="fil_hemag_20aa"/>
    <property type="match status" value="22"/>
</dbReference>
<keyword evidence="4" id="KW-1185">Reference proteome</keyword>
<dbReference type="InterPro" id="IPR012334">
    <property type="entry name" value="Pectin_lyas_fold"/>
</dbReference>
<dbReference type="EMBL" id="JAHFVK010000002">
    <property type="protein sequence ID" value="MBT2134746.1"/>
    <property type="molecule type" value="Genomic_DNA"/>
</dbReference>
<dbReference type="InterPro" id="IPR008638">
    <property type="entry name" value="FhaB/CdiA-like_TPS"/>
</dbReference>
<organism evidence="3 4">
    <name type="scientific">Croceibacterium selenioxidans</name>
    <dbReference type="NCBI Taxonomy" id="2838833"/>
    <lineage>
        <taxon>Bacteria</taxon>
        <taxon>Pseudomonadati</taxon>
        <taxon>Pseudomonadota</taxon>
        <taxon>Alphaproteobacteria</taxon>
        <taxon>Sphingomonadales</taxon>
        <taxon>Erythrobacteraceae</taxon>
        <taxon>Croceibacterium</taxon>
    </lineage>
</organism>
<dbReference type="Pfam" id="PF05860">
    <property type="entry name" value="TPS"/>
    <property type="match status" value="1"/>
</dbReference>
<reference evidence="3 4" key="1">
    <citation type="submission" date="2021-05" db="EMBL/GenBank/DDBJ databases">
        <title>Croceibacterium sp. LX-88 genome sequence.</title>
        <authorList>
            <person name="Luo X."/>
        </authorList>
    </citation>
    <scope>NUCLEOTIDE SEQUENCE [LARGE SCALE GENOMIC DNA]</scope>
    <source>
        <strain evidence="3 4">LX-88</strain>
    </source>
</reference>
<dbReference type="RefSeq" id="WP_214536371.1">
    <property type="nucleotide sequence ID" value="NZ_JAHFVK010000002.1"/>
</dbReference>
<dbReference type="SUPFAM" id="SSF51126">
    <property type="entry name" value="Pectin lyase-like"/>
    <property type="match status" value="1"/>
</dbReference>
<feature type="region of interest" description="Disordered" evidence="1">
    <location>
        <begin position="2860"/>
        <end position="2890"/>
    </location>
</feature>
<gene>
    <name evidence="3" type="ORF">KK137_10405</name>
</gene>
<dbReference type="NCBIfam" id="TIGR01901">
    <property type="entry name" value="adhes_NPXG"/>
    <property type="match status" value="1"/>
</dbReference>
<evidence type="ECO:0000313" key="4">
    <source>
        <dbReference type="Proteomes" id="UP000811255"/>
    </source>
</evidence>
<accession>A0ABS5W5H4</accession>
<dbReference type="InterPro" id="IPR025157">
    <property type="entry name" value="Hemagglutinin_rpt"/>
</dbReference>
<name>A0ABS5W5H4_9SPHN</name>
<sequence length="3487" mass="347502">MSSTGQQARHRFGASSSLAAITRHLLYTSLAGSLAAAPVAAQVVPGGPDAPSLDMSANGTPVVKIRTPNRGRVSYNTYRDFNVDARGLILNNSGQIVTTDLGGYIDGNSNLKSSGSARVILNEVVSTNPSRLLGYIEVAGPAAQVVLANANGILCKGCGFINTPRATLTTGRAVFGPDGSATGYAVDGGAITVGGKGLDASGARLDLFTRALNINAGIWADRIEASAGAGNVAAGGPDDPIVVTARRGAVETAPAFAIDVGALGGMYARSIRLIGTEAGLGVNVDGTLATLEQGFALTADGQIRIGGTVTANTVAALKTTGSVDVVGQLYAAGAVSVTSGGLTGSGLLASGGDVSVASGHIDTNGILGAGLGRDGRIGQSGSLTLTSTGLLSLGGQILAHDSLALSGEAIVIDGRVQGDRLTASAHRIDVSGEARSASVLDLTARDSLVNRGILSGSSVAISAGTLDNSYGLVGADTGLEVRGGAVVNTGGVFQSAGALTLAGGSLANTKGAIQALGTETLRLDLAGAITGTDGLIGGNGDVRLAASDLGLDGARASVTAASALEVAVASDVRLTNGALVAGGGALNLVAGRNVTVVDGAIEAGGALAIGAANLSIDIDGALAGGRITGTVAQDLVNAGTILAGHGEGTASLSAGGTFANGGSVQSNSTNLVIRAGSLTNTGDITHAGAGTATAKIDGSLISSGIIAGNGALTISAASLDNAGTLYSGKDQSLRVAGALSTKGQIRSGGSLLVDGGSFLAQSGSLQAETALTLSAGTIDLGDTELLALGSGPLTLSSRGALAGGSLRIGGNGDVSLAAASISLGRSEMTALGALDLRATNQDIFVGTGSLFVSAGDLSVIVAGSLQAIGSDFISERTARLAAHAIELDDGSVKADNIILNSSVLSLRRSRISQTGDGDFALTTSGVLDYSGGEIFAGGRNFTLSASTIIGRQGAILHGGAGLMSLTSAGAIDDSAGQIATNGTLRLTGSRLDSAKGQMTVASGATIDILGDLANDGGFIVSGNGLVLNAGAVSNSGGAIETTGRLDARLGSLSGSNGSLLATGAGANLVLDVAGAVSASAGLIGSTGDVTATATSFSLDGETRLTAGGTLAVRARSANLALGGATVDGASITMAADNGTLSSGTGGLLLTPGALVLSADVIDLSDGAAQGGSVTLDTGTFFNRGGTLQSLGWLTGKVGEVFDNAGGEVFATGGVTLTAGSLANRGGRVTHSGAGVLSLQVTDQVDNSVAGLIATNGTLEVSAASLRNDGGQISAAQGANITVSGALSNLAGVVQSDRNLALIAGSLANDAGTIDSLASLTLRADAVDNASGSIVARGGSGLTIPGLSGRAATLANGTGTIGSQGALTFNAATLSNQGSILGQAIFLDVGSLVNGGSVYGSDVRLAGTSLINTGGEIGSDGALAIAVTDLDNRSGQIVSGAGGLTFSGTTLLNDRGTLGGDGDVTLIGTTIDNGQGTIAAGRDLAVASATFTNAVDGVVWADRDASLSTSGPLTNRGSIASERELVADAALLDNEAGTFAAGEHLSLGFINAVLGDLVTGRDLTLRPTSDFIYEGPDRAVTGLLTVKAGHDFINRGYLEGGTGVLILAGGHLTNEAAGTIAGNVVWLDASADLLNRGLINAGEVTLNAENLANHARIYGDTVGLNGARSILNEGKDAIIATRSGLLALQSAGAIENLGGAWIYSSGDLYIGGLGSSGSVASLVNGSSTIQAQGSIEIVAGSIINERTSLAWETEVIESKTITGDEVPLNPDDPPNSENPFLDVVLTDASAQVSITESVITNDSGKASIVAGGDIVAYADKFLNRYSSVVAGGKFVFNDGQVYSTTDDVVRDGFENIGLVGKRITTIKPSWSYLVCIESCPGSDPVAVPVQGKEIVTSEKFALAPGVVSAGDIVDINSRSFDNLELGAHAGTAADYAARSRDVNRGSIGTANAAAPVTGGLELSIDAIGGTTNIARVEGTDSAFVTPIVSGVPLTPAQAQPFGFSLAALTGQSIVVGGFPVLSLGGLFGYADPSANYLVETDPAFTNREDFLSSDYFLDRLGYDPSRVQRRMGDALFEQQLISNQLVASAGVGRLAGHADNEAQYRALMDAGAVYIKEFDLALGVGLTAEQMATLTSDMVLLVEVTVQTPSGPQTVLTPRVYLSQVSARDMNSAGAIIAGTDVVLRAADTLTNTGVVRASTSALVLGNDILNTGRLDLGAEGLVSATNDLTNRAGTITGGDFTLAAGRDLNLEAAASRTATTWTTYGGVSRSTVSTVHQGGSVQASGNARLIAGRDVNLEATTFSADGDALLRAGRDVNVSAAADGVDTQSAFRTSKKNYGASESQSVTHAGSRLAVGGNLGVVSGRAITITGSDVSAGGDIGLVADERITIQSALDTTSSDAAGRQGKTRYSTSSESRTNVLSGITAGGDLAISTSGALTVRGGEVVASGALTAHAGTIRIEGVTDSARLVSDQVTKKSGMLSSTKTTTHYEGTDQEVVSSTLSGDTVRLRSTGDTTILGSNVVGTGHVSVVAGGTLTVGAMAAQDHEAQSARVKKSGLSVGGGGLFLGAANNRNESTVDSVTHKGSLVGSATGNATLVADGVLTVSGSQVVSPGKTTLAGERVIIEHVTDTVDTTNASKSSSFGLSITPYENVSGAVNSAAGLPGRISDGAAGGAAQSVLTAGSEALQTVDRVLGAVTNAAGVLASIGFSKSQSTTETDSELVSGSTISGGNVNLIADSDIKVIGSDVAASNDLFVDAGRDLIVESAANRFASESHSSSSGASLGVSVGVGLAGGVTSSVSAGFSNSKGQSASEIETQRNATLSAGGTLSLSSGRDTVLSGALAQGHDVNVSVGGDLTVESRQDTSSHDSTSRGISAGLSLGSAQSGPNNASGAAYTTQFGVSLGASGSHGSGSAAVVTGQTGLIAHGGSLNADVAGTTTVKGGVITALDEAGKDSGRLTLDTGKLLVTDIADSAKSKDISVGVSVNVNDPSERGLAGANSPVIDSSYASSAFEQETRGTIGQGSITVAASEESNPLDAINRDVTQAQFVTKDEQSGFTIYASESAAREVAALVSSEKDSVTIGVAEQLGRNPLGAADDVIAEAASLSDDQRKSGAFETLVDRVDSLLPSYEARQREDIIEDARLKIIEGGFSEEQADAAVAAMEESGLFAAAAELNAGLTRDGNQFELSPERKDKVKQAFEEYAAVGDDSPDAQAALRNRLEEISAEEIVVSAQRLSKDGRTASLAVDVLEKTGSAYNNAPAWVKDAVGLGSTALGGIGGIVKSTVGEVTGINGLIEMGKEHVVVGGDALLRDDAFGQVFGENQYKSGDNPTYNQTTGIDLIGSTVLSAVLGGVTNKGSEGRPTWRQSERDVLEETGGAGQQSFKDQNSVSGGTKGSVKIDCAVGNCAIEVKNYDLSRPGGQSSLVREAGKSINKQADHIPEGMDQKLSIDIRGQVVTEAQKEAIVDGVIHRTNGRLSPADIRFVD</sequence>
<feature type="domain" description="Filamentous haemagglutinin FhaB/tRNA nuclease CdiA-like TPS" evidence="2">
    <location>
        <begin position="57"/>
        <end position="178"/>
    </location>
</feature>
<evidence type="ECO:0000259" key="2">
    <source>
        <dbReference type="SMART" id="SM00912"/>
    </source>
</evidence>